<evidence type="ECO:0000313" key="2">
    <source>
        <dbReference type="EMBL" id="QDU42691.1"/>
    </source>
</evidence>
<protein>
    <recommendedName>
        <fullName evidence="4">Lipoprotein</fullName>
    </recommendedName>
</protein>
<dbReference type="AlphaFoldDB" id="A0A517ZJN9"/>
<dbReference type="KEGG" id="sdyn:Mal52_11580"/>
<dbReference type="OrthoDB" id="214874at2"/>
<sequence length="95" mass="10780" precursor="true">MRLFIFSLFVSICATFTGCALVDAGKEMTDSTLSLMEPNPRDYDDAAPMVAENWSEYGKDARSDRPTEKLDDPINKWTLSDKARSIERSVGYEYK</sequence>
<keyword evidence="3" id="KW-1185">Reference proteome</keyword>
<evidence type="ECO:0008006" key="4">
    <source>
        <dbReference type="Google" id="ProtNLM"/>
    </source>
</evidence>
<name>A0A517ZJN9_9PLAN</name>
<organism evidence="2 3">
    <name type="scientific">Symmachiella dynata</name>
    <dbReference type="NCBI Taxonomy" id="2527995"/>
    <lineage>
        <taxon>Bacteria</taxon>
        <taxon>Pseudomonadati</taxon>
        <taxon>Planctomycetota</taxon>
        <taxon>Planctomycetia</taxon>
        <taxon>Planctomycetales</taxon>
        <taxon>Planctomycetaceae</taxon>
        <taxon>Symmachiella</taxon>
    </lineage>
</organism>
<keyword evidence="1" id="KW-0732">Signal</keyword>
<proteinExistence type="predicted"/>
<gene>
    <name evidence="2" type="ORF">Mal52_11580</name>
</gene>
<dbReference type="PROSITE" id="PS51257">
    <property type="entry name" value="PROKAR_LIPOPROTEIN"/>
    <property type="match status" value="1"/>
</dbReference>
<feature type="chain" id="PRO_5021918681" description="Lipoprotein" evidence="1">
    <location>
        <begin position="21"/>
        <end position="95"/>
    </location>
</feature>
<dbReference type="EMBL" id="CP036276">
    <property type="protein sequence ID" value="QDU42691.1"/>
    <property type="molecule type" value="Genomic_DNA"/>
</dbReference>
<evidence type="ECO:0000256" key="1">
    <source>
        <dbReference type="SAM" id="SignalP"/>
    </source>
</evidence>
<accession>A0A517ZJN9</accession>
<feature type="signal peptide" evidence="1">
    <location>
        <begin position="1"/>
        <end position="20"/>
    </location>
</feature>
<evidence type="ECO:0000313" key="3">
    <source>
        <dbReference type="Proteomes" id="UP000319383"/>
    </source>
</evidence>
<dbReference type="Proteomes" id="UP000319383">
    <property type="component" value="Chromosome"/>
</dbReference>
<reference evidence="2 3" key="1">
    <citation type="submission" date="2019-02" db="EMBL/GenBank/DDBJ databases">
        <title>Deep-cultivation of Planctomycetes and their phenomic and genomic characterization uncovers novel biology.</title>
        <authorList>
            <person name="Wiegand S."/>
            <person name="Jogler M."/>
            <person name="Boedeker C."/>
            <person name="Pinto D."/>
            <person name="Vollmers J."/>
            <person name="Rivas-Marin E."/>
            <person name="Kohn T."/>
            <person name="Peeters S.H."/>
            <person name="Heuer A."/>
            <person name="Rast P."/>
            <person name="Oberbeckmann S."/>
            <person name="Bunk B."/>
            <person name="Jeske O."/>
            <person name="Meyerdierks A."/>
            <person name="Storesund J.E."/>
            <person name="Kallscheuer N."/>
            <person name="Luecker S."/>
            <person name="Lage O.M."/>
            <person name="Pohl T."/>
            <person name="Merkel B.J."/>
            <person name="Hornburger P."/>
            <person name="Mueller R.-W."/>
            <person name="Bruemmer F."/>
            <person name="Labrenz M."/>
            <person name="Spormann A.M."/>
            <person name="Op den Camp H."/>
            <person name="Overmann J."/>
            <person name="Amann R."/>
            <person name="Jetten M.S.M."/>
            <person name="Mascher T."/>
            <person name="Medema M.H."/>
            <person name="Devos D.P."/>
            <person name="Kaster A.-K."/>
            <person name="Ovreas L."/>
            <person name="Rohde M."/>
            <person name="Galperin M.Y."/>
            <person name="Jogler C."/>
        </authorList>
    </citation>
    <scope>NUCLEOTIDE SEQUENCE [LARGE SCALE GENOMIC DNA]</scope>
    <source>
        <strain evidence="2 3">Mal52</strain>
    </source>
</reference>
<dbReference type="RefSeq" id="WP_145374707.1">
    <property type="nucleotide sequence ID" value="NZ_CAXBED010000111.1"/>
</dbReference>